<keyword evidence="2" id="KW-1185">Reference proteome</keyword>
<protein>
    <recommendedName>
        <fullName evidence="3">DNA topoisomerase III</fullName>
    </recommendedName>
</protein>
<dbReference type="GeneID" id="97128260"/>
<evidence type="ECO:0000313" key="1">
    <source>
        <dbReference type="EMBL" id="EHO15820.1"/>
    </source>
</evidence>
<organism evidence="1 2">
    <name type="scientific">Stomatobaculum longum</name>
    <dbReference type="NCBI Taxonomy" id="796942"/>
    <lineage>
        <taxon>Bacteria</taxon>
        <taxon>Bacillati</taxon>
        <taxon>Bacillota</taxon>
        <taxon>Clostridia</taxon>
        <taxon>Lachnospirales</taxon>
        <taxon>Lachnospiraceae</taxon>
        <taxon>Stomatobaculum</taxon>
    </lineage>
</organism>
<dbReference type="RefSeq" id="WP_009533551.1">
    <property type="nucleotide sequence ID" value="NZ_JH590864.1"/>
</dbReference>
<proteinExistence type="predicted"/>
<dbReference type="Proteomes" id="UP000018466">
    <property type="component" value="Unassembled WGS sequence"/>
</dbReference>
<name>A0AA36Y3K9_9FIRM</name>
<reference evidence="1 2" key="1">
    <citation type="submission" date="2011-10" db="EMBL/GenBank/DDBJ databases">
        <title>The Genome Sequence of Lachnospiraceae bacterium ACC2.</title>
        <authorList>
            <consortium name="The Broad Institute Genome Sequencing Platform"/>
            <person name="Earl A."/>
            <person name="Ward D."/>
            <person name="Feldgarden M."/>
            <person name="Gevers D."/>
            <person name="Sizova M."/>
            <person name="Hazen A."/>
            <person name="Epstein S."/>
            <person name="Young S.K."/>
            <person name="Zeng Q."/>
            <person name="Gargeya S."/>
            <person name="Fitzgerald M."/>
            <person name="Haas B."/>
            <person name="Abouelleil A."/>
            <person name="Alvarado L."/>
            <person name="Arachchi H.M."/>
            <person name="Berlin A."/>
            <person name="Brown A."/>
            <person name="Chapman S.B."/>
            <person name="Chen Z."/>
            <person name="Dunbar C."/>
            <person name="Freedman E."/>
            <person name="Gearin G."/>
            <person name="Goldberg J."/>
            <person name="Griggs A."/>
            <person name="Gujja S."/>
            <person name="Heiman D."/>
            <person name="Howarth C."/>
            <person name="Larson L."/>
            <person name="Lui A."/>
            <person name="MacDonald P.J.P."/>
            <person name="Montmayeur A."/>
            <person name="Murphy C."/>
            <person name="Neiman D."/>
            <person name="Pearson M."/>
            <person name="Priest M."/>
            <person name="Roberts A."/>
            <person name="Saif S."/>
            <person name="Shea T."/>
            <person name="Shenoy N."/>
            <person name="Sisk P."/>
            <person name="Stolte C."/>
            <person name="Sykes S."/>
            <person name="Wortman J."/>
            <person name="Nusbaum C."/>
            <person name="Birren B."/>
        </authorList>
    </citation>
    <scope>NUCLEOTIDE SEQUENCE [LARGE SCALE GENOMIC DNA]</scope>
    <source>
        <strain evidence="1 2">ACC2</strain>
    </source>
</reference>
<dbReference type="AlphaFoldDB" id="A0AA36Y3K9"/>
<comment type="caution">
    <text evidence="1">The sequence shown here is derived from an EMBL/GenBank/DDBJ whole genome shotgun (WGS) entry which is preliminary data.</text>
</comment>
<accession>A0AA36Y3K9</accession>
<dbReference type="EMBL" id="AGEL01000014">
    <property type="protein sequence ID" value="EHO15820.1"/>
    <property type="molecule type" value="Genomic_DNA"/>
</dbReference>
<sequence length="55" mass="6479">MTKQIVEELLNTGKANLRKCRSRKYGKTYDATLLLDTDDKGQAVFRMEFPDRKRK</sequence>
<evidence type="ECO:0008006" key="3">
    <source>
        <dbReference type="Google" id="ProtNLM"/>
    </source>
</evidence>
<gene>
    <name evidence="1" type="ORF">HMPREF9623_01731</name>
</gene>
<evidence type="ECO:0000313" key="2">
    <source>
        <dbReference type="Proteomes" id="UP000018466"/>
    </source>
</evidence>